<feature type="non-terminal residue" evidence="1">
    <location>
        <position position="1"/>
    </location>
</feature>
<proteinExistence type="predicted"/>
<keyword evidence="2" id="KW-1185">Reference proteome</keyword>
<evidence type="ECO:0000313" key="2">
    <source>
        <dbReference type="Proteomes" id="UP000237000"/>
    </source>
</evidence>
<dbReference type="EMBL" id="JXTC01000454">
    <property type="protein sequence ID" value="PON52726.1"/>
    <property type="molecule type" value="Genomic_DNA"/>
</dbReference>
<dbReference type="AlphaFoldDB" id="A0A2P5BVC4"/>
<sequence>GTNLTFKKVISAFGVPGLKDHAYTLSIQASDECLYDAMLAVPESYEEKDFQIYYIVRLGSKDYYSFSSFPKPTPLPLVDPTWCNRHHPLLSYIPDNLSELLIP</sequence>
<gene>
    <name evidence="1" type="ORF">TorRG33x02_307690</name>
</gene>
<name>A0A2P5BVC4_TREOI</name>
<organism evidence="1 2">
    <name type="scientific">Trema orientale</name>
    <name type="common">Charcoal tree</name>
    <name type="synonym">Celtis orientalis</name>
    <dbReference type="NCBI Taxonomy" id="63057"/>
    <lineage>
        <taxon>Eukaryota</taxon>
        <taxon>Viridiplantae</taxon>
        <taxon>Streptophyta</taxon>
        <taxon>Embryophyta</taxon>
        <taxon>Tracheophyta</taxon>
        <taxon>Spermatophyta</taxon>
        <taxon>Magnoliopsida</taxon>
        <taxon>eudicotyledons</taxon>
        <taxon>Gunneridae</taxon>
        <taxon>Pentapetalae</taxon>
        <taxon>rosids</taxon>
        <taxon>fabids</taxon>
        <taxon>Rosales</taxon>
        <taxon>Cannabaceae</taxon>
        <taxon>Trema</taxon>
    </lineage>
</organism>
<protein>
    <submittedName>
        <fullName evidence="1">Uncharacterized protein</fullName>
    </submittedName>
</protein>
<reference evidence="2" key="1">
    <citation type="submission" date="2016-06" db="EMBL/GenBank/DDBJ databases">
        <title>Parallel loss of symbiosis genes in relatives of nitrogen-fixing non-legume Parasponia.</title>
        <authorList>
            <person name="Van Velzen R."/>
            <person name="Holmer R."/>
            <person name="Bu F."/>
            <person name="Rutten L."/>
            <person name="Van Zeijl A."/>
            <person name="Liu W."/>
            <person name="Santuari L."/>
            <person name="Cao Q."/>
            <person name="Sharma T."/>
            <person name="Shen D."/>
            <person name="Roswanjaya Y."/>
            <person name="Wardhani T."/>
            <person name="Kalhor M.S."/>
            <person name="Jansen J."/>
            <person name="Van den Hoogen J."/>
            <person name="Gungor B."/>
            <person name="Hartog M."/>
            <person name="Hontelez J."/>
            <person name="Verver J."/>
            <person name="Yang W.-C."/>
            <person name="Schijlen E."/>
            <person name="Repin R."/>
            <person name="Schilthuizen M."/>
            <person name="Schranz E."/>
            <person name="Heidstra R."/>
            <person name="Miyata K."/>
            <person name="Fedorova E."/>
            <person name="Kohlen W."/>
            <person name="Bisseling T."/>
            <person name="Smit S."/>
            <person name="Geurts R."/>
        </authorList>
    </citation>
    <scope>NUCLEOTIDE SEQUENCE [LARGE SCALE GENOMIC DNA]</scope>
    <source>
        <strain evidence="2">cv. RG33-2</strain>
    </source>
</reference>
<accession>A0A2P5BVC4</accession>
<evidence type="ECO:0000313" key="1">
    <source>
        <dbReference type="EMBL" id="PON52726.1"/>
    </source>
</evidence>
<dbReference type="Proteomes" id="UP000237000">
    <property type="component" value="Unassembled WGS sequence"/>
</dbReference>
<dbReference type="InParanoid" id="A0A2P5BVC4"/>
<comment type="caution">
    <text evidence="1">The sequence shown here is derived from an EMBL/GenBank/DDBJ whole genome shotgun (WGS) entry which is preliminary data.</text>
</comment>